<comment type="caution">
    <text evidence="1">The sequence shown here is derived from an EMBL/GenBank/DDBJ whole genome shotgun (WGS) entry which is preliminary data.</text>
</comment>
<evidence type="ECO:0000313" key="1">
    <source>
        <dbReference type="EMBL" id="CAL4226090.1"/>
    </source>
</evidence>
<accession>A0AAV2SRF8</accession>
<evidence type="ECO:0000313" key="2">
    <source>
        <dbReference type="Proteomes" id="UP001497623"/>
    </source>
</evidence>
<keyword evidence="2" id="KW-1185">Reference proteome</keyword>
<dbReference type="Proteomes" id="UP001497623">
    <property type="component" value="Unassembled WGS sequence"/>
</dbReference>
<dbReference type="PANTHER" id="PTHR19446">
    <property type="entry name" value="REVERSE TRANSCRIPTASES"/>
    <property type="match status" value="1"/>
</dbReference>
<sequence length="180" mass="21074">MDSRVEKKTGHMNYEELGKKGLLRLTDNIKKKKAPGPDRLEGEIYKGLVKNEVCNEVMLNCLNGVLESEEVPESWTQSRTKMIKKTGKPTWKDFRPIALTNVSYKIFMTHIREQIEKHLRINNLVRDNQVGFTEGGRIEFNHFMLQFAVEGVLKGKINREESMLNHALSKQDWDKRRRKF</sequence>
<organism evidence="1 2">
    <name type="scientific">Meganyctiphanes norvegica</name>
    <name type="common">Northern krill</name>
    <name type="synonym">Thysanopoda norvegica</name>
    <dbReference type="NCBI Taxonomy" id="48144"/>
    <lineage>
        <taxon>Eukaryota</taxon>
        <taxon>Metazoa</taxon>
        <taxon>Ecdysozoa</taxon>
        <taxon>Arthropoda</taxon>
        <taxon>Crustacea</taxon>
        <taxon>Multicrustacea</taxon>
        <taxon>Malacostraca</taxon>
        <taxon>Eumalacostraca</taxon>
        <taxon>Eucarida</taxon>
        <taxon>Euphausiacea</taxon>
        <taxon>Euphausiidae</taxon>
        <taxon>Meganyctiphanes</taxon>
    </lineage>
</organism>
<dbReference type="AlphaFoldDB" id="A0AAV2SRF8"/>
<name>A0AAV2SRF8_MEGNR</name>
<protein>
    <recommendedName>
        <fullName evidence="3">Reverse transcriptase domain-containing protein</fullName>
    </recommendedName>
</protein>
<dbReference type="EMBL" id="CAXKWB010102533">
    <property type="protein sequence ID" value="CAL4226090.1"/>
    <property type="molecule type" value="Genomic_DNA"/>
</dbReference>
<gene>
    <name evidence="1" type="ORF">MNOR_LOCUS39434</name>
</gene>
<evidence type="ECO:0008006" key="3">
    <source>
        <dbReference type="Google" id="ProtNLM"/>
    </source>
</evidence>
<proteinExistence type="predicted"/>
<feature type="non-terminal residue" evidence="1">
    <location>
        <position position="180"/>
    </location>
</feature>
<reference evidence="1 2" key="1">
    <citation type="submission" date="2024-05" db="EMBL/GenBank/DDBJ databases">
        <authorList>
            <person name="Wallberg A."/>
        </authorList>
    </citation>
    <scope>NUCLEOTIDE SEQUENCE [LARGE SCALE GENOMIC DNA]</scope>
</reference>